<dbReference type="OrthoDB" id="9792139at2"/>
<proteinExistence type="inferred from homology"/>
<protein>
    <submittedName>
        <fullName evidence="8">SusD family protein</fullName>
    </submittedName>
</protein>
<dbReference type="EMBL" id="FQUQ01000007">
    <property type="protein sequence ID" value="SHG79483.1"/>
    <property type="molecule type" value="Genomic_DNA"/>
</dbReference>
<dbReference type="Pfam" id="PF14322">
    <property type="entry name" value="SusD-like_3"/>
    <property type="match status" value="1"/>
</dbReference>
<evidence type="ECO:0000313" key="8">
    <source>
        <dbReference type="EMBL" id="SHG79483.1"/>
    </source>
</evidence>
<evidence type="ECO:0000313" key="9">
    <source>
        <dbReference type="Proteomes" id="UP000184287"/>
    </source>
</evidence>
<dbReference type="Proteomes" id="UP000184287">
    <property type="component" value="Unassembled WGS sequence"/>
</dbReference>
<dbReference type="InterPro" id="IPR011990">
    <property type="entry name" value="TPR-like_helical_dom_sf"/>
</dbReference>
<comment type="similarity">
    <text evidence="2">Belongs to the SusD family.</text>
</comment>
<feature type="domain" description="SusD-like N-terminal" evidence="7">
    <location>
        <begin position="91"/>
        <end position="244"/>
    </location>
</feature>
<dbReference type="InterPro" id="IPR033985">
    <property type="entry name" value="SusD-like_N"/>
</dbReference>
<evidence type="ECO:0000256" key="5">
    <source>
        <dbReference type="ARBA" id="ARBA00023237"/>
    </source>
</evidence>
<feature type="domain" description="RagB/SusD" evidence="6">
    <location>
        <begin position="373"/>
        <end position="455"/>
    </location>
</feature>
<dbReference type="PROSITE" id="PS51257">
    <property type="entry name" value="PROKAR_LIPOPROTEIN"/>
    <property type="match status" value="1"/>
</dbReference>
<comment type="subcellular location">
    <subcellularLocation>
        <location evidence="1">Cell outer membrane</location>
    </subcellularLocation>
</comment>
<keyword evidence="3" id="KW-0732">Signal</keyword>
<evidence type="ECO:0000259" key="7">
    <source>
        <dbReference type="Pfam" id="PF14322"/>
    </source>
</evidence>
<evidence type="ECO:0000256" key="1">
    <source>
        <dbReference type="ARBA" id="ARBA00004442"/>
    </source>
</evidence>
<reference evidence="9" key="1">
    <citation type="submission" date="2016-11" db="EMBL/GenBank/DDBJ databases">
        <authorList>
            <person name="Varghese N."/>
            <person name="Submissions S."/>
        </authorList>
    </citation>
    <scope>NUCLEOTIDE SEQUENCE [LARGE SCALE GENOMIC DNA]</scope>
    <source>
        <strain evidence="9">DSM 16990</strain>
    </source>
</reference>
<organism evidence="8 9">
    <name type="scientific">Pedobacter caeni</name>
    <dbReference type="NCBI Taxonomy" id="288992"/>
    <lineage>
        <taxon>Bacteria</taxon>
        <taxon>Pseudomonadati</taxon>
        <taxon>Bacteroidota</taxon>
        <taxon>Sphingobacteriia</taxon>
        <taxon>Sphingobacteriales</taxon>
        <taxon>Sphingobacteriaceae</taxon>
        <taxon>Pedobacter</taxon>
    </lineage>
</organism>
<evidence type="ECO:0000256" key="3">
    <source>
        <dbReference type="ARBA" id="ARBA00022729"/>
    </source>
</evidence>
<dbReference type="InterPro" id="IPR012944">
    <property type="entry name" value="SusD_RagB_dom"/>
</dbReference>
<sequence length="494" mass="53593">MKIFHINNYKLKIATVAILAIPLIGSISSCKKDFLTAAPELSLPEADAFANPTRILAQVNGLYLSIKQGSFLGGRYPVYNDIRAEEFFNRTGNGVTGTSVYNGTNVPSDTYIARFWSQGYLTINRVNLFLDGLAAHPGVLTDDVSANYAGEAKLIRALSYFSLVQIFAKPYVFDKGLSRGMPLRLKPETSLAGNSMKSSSVAAIYAQILKDLNEAELALPNTNGDNVTRAHKNTAIALKTRVYLAMANYAKVIEEANKIVSPVAPFKTTDAARTTHELQADVAAVFRAPGLTTESIMSFPMAETNAPGTQNAIGFYFNAPAGLEYYLNQSGAGIYVDPTWPAKDNRKAKLTADLKLSATNTIRLITKFSGADPSLDNVPVIRYAEVLLNLAEAEALQAGGNLVRSRALLDAVRHRSDATYDFGVLATSADLVATILKERRIEFLAEGLRYNDLARKAAPIPSFGAGSSIPVDDQRYTFPIPLQETTTNPEVNTM</sequence>
<evidence type="ECO:0000256" key="4">
    <source>
        <dbReference type="ARBA" id="ARBA00023136"/>
    </source>
</evidence>
<accession>A0A1M5MRR0</accession>
<dbReference type="Gene3D" id="1.25.40.390">
    <property type="match status" value="1"/>
</dbReference>
<dbReference type="SUPFAM" id="SSF48452">
    <property type="entry name" value="TPR-like"/>
    <property type="match status" value="1"/>
</dbReference>
<gene>
    <name evidence="8" type="ORF">SAMN04488522_107278</name>
</gene>
<dbReference type="RefSeq" id="WP_073237480.1">
    <property type="nucleotide sequence ID" value="NZ_FQUQ01000007.1"/>
</dbReference>
<dbReference type="STRING" id="288992.SAMN04488522_107278"/>
<evidence type="ECO:0000256" key="2">
    <source>
        <dbReference type="ARBA" id="ARBA00006275"/>
    </source>
</evidence>
<evidence type="ECO:0000259" key="6">
    <source>
        <dbReference type="Pfam" id="PF07980"/>
    </source>
</evidence>
<dbReference type="Pfam" id="PF07980">
    <property type="entry name" value="SusD_RagB"/>
    <property type="match status" value="1"/>
</dbReference>
<keyword evidence="5" id="KW-0998">Cell outer membrane</keyword>
<name>A0A1M5MRR0_9SPHI</name>
<keyword evidence="4" id="KW-0472">Membrane</keyword>
<keyword evidence="9" id="KW-1185">Reference proteome</keyword>
<dbReference type="GO" id="GO:0009279">
    <property type="term" value="C:cell outer membrane"/>
    <property type="evidence" value="ECO:0007669"/>
    <property type="project" value="UniProtKB-SubCell"/>
</dbReference>
<dbReference type="AlphaFoldDB" id="A0A1M5MRR0"/>